<dbReference type="FunFam" id="3.40.50.300:FF:000220">
    <property type="entry name" value="ATP-dependent protease ATPase subunit HslU"/>
    <property type="match status" value="1"/>
</dbReference>
<dbReference type="InterPro" id="IPR050052">
    <property type="entry name" value="ATP-dep_Clp_protease_ClpX"/>
</dbReference>
<feature type="domain" description="Clp ATPase C-terminal" evidence="11">
    <location>
        <begin position="352"/>
        <end position="446"/>
    </location>
</feature>
<dbReference type="Pfam" id="PF10431">
    <property type="entry name" value="ClpB_D2-small"/>
    <property type="match status" value="1"/>
</dbReference>
<dbReference type="NCBIfam" id="TIGR00390">
    <property type="entry name" value="hslU"/>
    <property type="match status" value="1"/>
</dbReference>
<dbReference type="Gene3D" id="1.10.8.60">
    <property type="match status" value="1"/>
</dbReference>
<comment type="subcellular location">
    <subcellularLocation>
        <location evidence="1 8">Cytoplasm</location>
    </subcellularLocation>
</comment>
<dbReference type="PANTHER" id="PTHR48102">
    <property type="entry name" value="ATP-DEPENDENT CLP PROTEASE ATP-BINDING SUBUNIT CLPX-LIKE, MITOCHONDRIAL-RELATED"/>
    <property type="match status" value="1"/>
</dbReference>
<evidence type="ECO:0000256" key="2">
    <source>
        <dbReference type="ARBA" id="ARBA00009771"/>
    </source>
</evidence>
<dbReference type="Proteomes" id="UP000075670">
    <property type="component" value="Unassembled WGS sequence"/>
</dbReference>
<feature type="domain" description="AAA+ ATPase" evidence="10">
    <location>
        <begin position="48"/>
        <end position="349"/>
    </location>
</feature>
<dbReference type="Gene3D" id="3.40.50.300">
    <property type="entry name" value="P-loop containing nucleotide triphosphate hydrolases"/>
    <property type="match status" value="2"/>
</dbReference>
<feature type="binding site" evidence="8">
    <location>
        <begin position="59"/>
        <end position="64"/>
    </location>
    <ligand>
        <name>ATP</name>
        <dbReference type="ChEBI" id="CHEBI:30616"/>
    </ligand>
</feature>
<dbReference type="CDD" id="cd19498">
    <property type="entry name" value="RecA-like_HslU"/>
    <property type="match status" value="1"/>
</dbReference>
<keyword evidence="12" id="KW-0645">Protease</keyword>
<dbReference type="HAMAP" id="MF_00249">
    <property type="entry name" value="HslU"/>
    <property type="match status" value="1"/>
</dbReference>
<protein>
    <recommendedName>
        <fullName evidence="8">ATP-dependent protease ATPase subunit HslU</fullName>
    </recommendedName>
    <alternativeName>
        <fullName evidence="8">Unfoldase HslU</fullName>
    </alternativeName>
</protein>
<name>A0A151AWV8_9FIRM</name>
<dbReference type="GO" id="GO:0008233">
    <property type="term" value="F:peptidase activity"/>
    <property type="evidence" value="ECO:0007669"/>
    <property type="project" value="UniProtKB-KW"/>
</dbReference>
<feature type="binding site" evidence="8">
    <location>
        <position position="410"/>
    </location>
    <ligand>
        <name>ATP</name>
        <dbReference type="ChEBI" id="CHEBI:30616"/>
    </ligand>
</feature>
<dbReference type="InterPro" id="IPR019489">
    <property type="entry name" value="Clp_ATPase_C"/>
</dbReference>
<comment type="subunit">
    <text evidence="8">A double ring-shaped homohexamer of HslV is capped on each side by a ring-shaped HslU homohexamer. The assembly of the HslU/HslV complex is dependent on binding of ATP.</text>
</comment>
<keyword evidence="12" id="KW-0378">Hydrolase</keyword>
<evidence type="ECO:0000256" key="6">
    <source>
        <dbReference type="ARBA" id="ARBA00023186"/>
    </source>
</evidence>
<evidence type="ECO:0000256" key="3">
    <source>
        <dbReference type="ARBA" id="ARBA00022490"/>
    </source>
</evidence>
<dbReference type="GO" id="GO:0036402">
    <property type="term" value="F:proteasome-activating activity"/>
    <property type="evidence" value="ECO:0007669"/>
    <property type="project" value="UniProtKB-UniRule"/>
</dbReference>
<keyword evidence="6 8" id="KW-0143">Chaperone</keyword>
<keyword evidence="5 8" id="KW-0067">ATP-binding</keyword>
<evidence type="ECO:0000256" key="5">
    <source>
        <dbReference type="ARBA" id="ARBA00022840"/>
    </source>
</evidence>
<comment type="similarity">
    <text evidence="2 8">Belongs to the ClpX chaperone family. HslU subfamily.</text>
</comment>
<keyword evidence="13" id="KW-1185">Reference proteome</keyword>
<feature type="binding site" evidence="8">
    <location>
        <position position="273"/>
    </location>
    <ligand>
        <name>ATP</name>
        <dbReference type="ChEBI" id="CHEBI:30616"/>
    </ligand>
</feature>
<evidence type="ECO:0000313" key="13">
    <source>
        <dbReference type="Proteomes" id="UP000075670"/>
    </source>
</evidence>
<dbReference type="FunFam" id="3.40.50.300:FF:000213">
    <property type="entry name" value="ATP-dependent protease ATPase subunit HslU"/>
    <property type="match status" value="1"/>
</dbReference>
<evidence type="ECO:0000256" key="9">
    <source>
        <dbReference type="SAM" id="Coils"/>
    </source>
</evidence>
<dbReference type="NCBIfam" id="NF003544">
    <property type="entry name" value="PRK05201.1"/>
    <property type="match status" value="1"/>
</dbReference>
<dbReference type="InterPro" id="IPR027417">
    <property type="entry name" value="P-loop_NTPase"/>
</dbReference>
<accession>A0A151AWV8</accession>
<dbReference type="PANTHER" id="PTHR48102:SF3">
    <property type="entry name" value="ATP-DEPENDENT PROTEASE ATPASE SUBUNIT HSLU"/>
    <property type="match status" value="1"/>
</dbReference>
<keyword evidence="3 8" id="KW-0963">Cytoplasm</keyword>
<feature type="binding site" evidence="8">
    <location>
        <position position="17"/>
    </location>
    <ligand>
        <name>ATP</name>
        <dbReference type="ChEBI" id="CHEBI:30616"/>
    </ligand>
</feature>
<dbReference type="Pfam" id="PF07724">
    <property type="entry name" value="AAA_2"/>
    <property type="match status" value="1"/>
</dbReference>
<dbReference type="GO" id="GO:0009376">
    <property type="term" value="C:HslUV protease complex"/>
    <property type="evidence" value="ECO:0007669"/>
    <property type="project" value="UniProtKB-UniRule"/>
</dbReference>
<evidence type="ECO:0000256" key="4">
    <source>
        <dbReference type="ARBA" id="ARBA00022741"/>
    </source>
</evidence>
<dbReference type="SMART" id="SM00382">
    <property type="entry name" value="AAA"/>
    <property type="match status" value="1"/>
</dbReference>
<dbReference type="SMART" id="SM01086">
    <property type="entry name" value="ClpB_D2-small"/>
    <property type="match status" value="1"/>
</dbReference>
<dbReference type="GO" id="GO:0016887">
    <property type="term" value="F:ATP hydrolysis activity"/>
    <property type="evidence" value="ECO:0007669"/>
    <property type="project" value="InterPro"/>
</dbReference>
<feature type="coiled-coil region" evidence="9">
    <location>
        <begin position="166"/>
        <end position="195"/>
    </location>
</feature>
<dbReference type="SUPFAM" id="SSF52540">
    <property type="entry name" value="P-loop containing nucleoside triphosphate hydrolases"/>
    <property type="match status" value="1"/>
</dbReference>
<feature type="binding site" evidence="8">
    <location>
        <position position="338"/>
    </location>
    <ligand>
        <name>ATP</name>
        <dbReference type="ChEBI" id="CHEBI:30616"/>
    </ligand>
</feature>
<keyword evidence="9" id="KW-0175">Coiled coil</keyword>
<dbReference type="GO" id="GO:0043335">
    <property type="term" value="P:protein unfolding"/>
    <property type="evidence" value="ECO:0007669"/>
    <property type="project" value="UniProtKB-UniRule"/>
</dbReference>
<evidence type="ECO:0000256" key="7">
    <source>
        <dbReference type="ARBA" id="ARBA00065893"/>
    </source>
</evidence>
<dbReference type="InterPro" id="IPR003593">
    <property type="entry name" value="AAA+_ATPase"/>
</dbReference>
<dbReference type="OrthoDB" id="9804062at2"/>
<evidence type="ECO:0000313" key="12">
    <source>
        <dbReference type="EMBL" id="KYH32134.1"/>
    </source>
</evidence>
<proteinExistence type="inferred from homology"/>
<dbReference type="PATRIC" id="fig|1122241.3.peg.1806"/>
<keyword evidence="4 8" id="KW-0547">Nucleotide-binding</keyword>
<comment type="subunit">
    <text evidence="7">A double ring-shaped homohexamer of ClpQ is capped on each side by a ring-shaped ClpY homohexamer. The assembly of the ClpQ/ClpY complex is dependent on binding of ATP.</text>
</comment>
<evidence type="ECO:0000259" key="11">
    <source>
        <dbReference type="SMART" id="SM01086"/>
    </source>
</evidence>
<reference evidence="12 13" key="1">
    <citation type="submission" date="2016-02" db="EMBL/GenBank/DDBJ databases">
        <title>Genome sequence of Moorella mulderi DSM 14980.</title>
        <authorList>
            <person name="Poehlein A."/>
            <person name="Daniel R."/>
        </authorList>
    </citation>
    <scope>NUCLEOTIDE SEQUENCE [LARGE SCALE GENOMIC DNA]</scope>
    <source>
        <strain evidence="12 13">DSM 14980</strain>
    </source>
</reference>
<dbReference type="InterPro" id="IPR004491">
    <property type="entry name" value="HslU"/>
</dbReference>
<gene>
    <name evidence="12" type="primary">clpY</name>
    <name evidence="8" type="synonym">hslU</name>
    <name evidence="12" type="ORF">MOMUL_17090</name>
</gene>
<sequence>MDLTPRQIVAELDRYIVGQEEAKKCVAIALRNRYRRQKLSPDLRDEVLPKNIIMIGPTGVGKTEIARRLARLVGAPFLKVEATRFTEVGYVGRDVESMIRELVENAVRMVKIEKRAEVETKAAKLAEKRLLDLIAPRAGKERSSRSPWEVLFGGVPAGGEGMAAEEENTAEKRAILKEKLKRQELEDMMVEVEVEDNTGPGIVLGGLGLEELGMNLQDMLGNMLPRRKRKRLVTVAEARRILTQQEADKLIDMDEVAAIAVQRVEQDGIIFLDEIDKIAGRESGHGPDVSREGVQRDILPIVEGTTVQTKYGPVKTDHILFIAAGAFHLAKPSDLIPELQGRFPIRVELKSLNRDDFQRILTEPKNSLLRQYTALLAVEGIELQFSADAIAEIADIAYTVNNQGEDIGARRLHTILEKVLQDLLFRAPEVEGRKVVIDATYVRQQLGDIMQHADLQSYIL</sequence>
<dbReference type="AlphaFoldDB" id="A0A151AWV8"/>
<evidence type="ECO:0000256" key="1">
    <source>
        <dbReference type="ARBA" id="ARBA00004496"/>
    </source>
</evidence>
<dbReference type="InterPro" id="IPR003959">
    <property type="entry name" value="ATPase_AAA_core"/>
</dbReference>
<comment type="function">
    <text evidence="8">ATPase subunit of a proteasome-like degradation complex; this subunit has chaperone activity. The binding of ATP and its subsequent hydrolysis by HslU are essential for unfolding of protein substrates subsequently hydrolyzed by HslV. HslU recognizes the N-terminal part of its protein substrates and unfolds these before they are guided to HslV for hydrolysis.</text>
</comment>
<organism evidence="12 13">
    <name type="scientific">Moorella mulderi DSM 14980</name>
    <dbReference type="NCBI Taxonomy" id="1122241"/>
    <lineage>
        <taxon>Bacteria</taxon>
        <taxon>Bacillati</taxon>
        <taxon>Bacillota</taxon>
        <taxon>Clostridia</taxon>
        <taxon>Neomoorellales</taxon>
        <taxon>Neomoorellaceae</taxon>
        <taxon>Neomoorella</taxon>
    </lineage>
</organism>
<comment type="caution">
    <text evidence="12">The sequence shown here is derived from an EMBL/GenBank/DDBJ whole genome shotgun (WGS) entry which is preliminary data.</text>
</comment>
<dbReference type="EMBL" id="LTBC01000005">
    <property type="protein sequence ID" value="KYH32134.1"/>
    <property type="molecule type" value="Genomic_DNA"/>
</dbReference>
<dbReference type="Pfam" id="PF00004">
    <property type="entry name" value="AAA"/>
    <property type="match status" value="1"/>
</dbReference>
<dbReference type="GO" id="GO:0005524">
    <property type="term" value="F:ATP binding"/>
    <property type="evidence" value="ECO:0007669"/>
    <property type="project" value="UniProtKB-UniRule"/>
</dbReference>
<evidence type="ECO:0000259" key="10">
    <source>
        <dbReference type="SMART" id="SM00382"/>
    </source>
</evidence>
<evidence type="ECO:0000256" key="8">
    <source>
        <dbReference type="HAMAP-Rule" id="MF_00249"/>
    </source>
</evidence>